<proteinExistence type="predicted"/>
<organism evidence="2 3">
    <name type="scientific">Calycina marina</name>
    <dbReference type="NCBI Taxonomy" id="1763456"/>
    <lineage>
        <taxon>Eukaryota</taxon>
        <taxon>Fungi</taxon>
        <taxon>Dikarya</taxon>
        <taxon>Ascomycota</taxon>
        <taxon>Pezizomycotina</taxon>
        <taxon>Leotiomycetes</taxon>
        <taxon>Helotiales</taxon>
        <taxon>Pezizellaceae</taxon>
        <taxon>Calycina</taxon>
    </lineage>
</organism>
<feature type="region of interest" description="Disordered" evidence="1">
    <location>
        <begin position="48"/>
        <end position="70"/>
    </location>
</feature>
<accession>A0A9P7YYH3</accession>
<evidence type="ECO:0000256" key="1">
    <source>
        <dbReference type="SAM" id="MobiDB-lite"/>
    </source>
</evidence>
<gene>
    <name evidence="2" type="ORF">BJ878DRAFT_426738</name>
</gene>
<evidence type="ECO:0000313" key="3">
    <source>
        <dbReference type="Proteomes" id="UP000887226"/>
    </source>
</evidence>
<protein>
    <submittedName>
        <fullName evidence="2">Uncharacterized protein</fullName>
    </submittedName>
</protein>
<dbReference type="EMBL" id="MU254118">
    <property type="protein sequence ID" value="KAG9242061.1"/>
    <property type="molecule type" value="Genomic_DNA"/>
</dbReference>
<dbReference type="Proteomes" id="UP000887226">
    <property type="component" value="Unassembled WGS sequence"/>
</dbReference>
<comment type="caution">
    <text evidence="2">The sequence shown here is derived from an EMBL/GenBank/DDBJ whole genome shotgun (WGS) entry which is preliminary data.</text>
</comment>
<feature type="non-terminal residue" evidence="2">
    <location>
        <position position="70"/>
    </location>
</feature>
<reference evidence="2" key="1">
    <citation type="journal article" date="2021" name="IMA Fungus">
        <title>Genomic characterization of three marine fungi, including Emericellopsis atlantica sp. nov. with signatures of a generalist lifestyle and marine biomass degradation.</title>
        <authorList>
            <person name="Hagestad O.C."/>
            <person name="Hou L."/>
            <person name="Andersen J.H."/>
            <person name="Hansen E.H."/>
            <person name="Altermark B."/>
            <person name="Li C."/>
            <person name="Kuhnert E."/>
            <person name="Cox R.J."/>
            <person name="Crous P.W."/>
            <person name="Spatafora J.W."/>
            <person name="Lail K."/>
            <person name="Amirebrahimi M."/>
            <person name="Lipzen A."/>
            <person name="Pangilinan J."/>
            <person name="Andreopoulos W."/>
            <person name="Hayes R.D."/>
            <person name="Ng V."/>
            <person name="Grigoriev I.V."/>
            <person name="Jackson S.A."/>
            <person name="Sutton T.D.S."/>
            <person name="Dobson A.D.W."/>
            <person name="Rama T."/>
        </authorList>
    </citation>
    <scope>NUCLEOTIDE SEQUENCE</scope>
    <source>
        <strain evidence="2">TRa3180A</strain>
    </source>
</reference>
<evidence type="ECO:0000313" key="2">
    <source>
        <dbReference type="EMBL" id="KAG9242061.1"/>
    </source>
</evidence>
<dbReference type="OrthoDB" id="5325276at2759"/>
<dbReference type="AlphaFoldDB" id="A0A9P7YYH3"/>
<name>A0A9P7YYH3_9HELO</name>
<sequence length="70" mass="7636">MGIRTLFRKSNSRNLKAQAYDNQVASDAPIRGTFPVAGNGPNVLSELQKSHMRRTSVSSTAPAPNVPRNR</sequence>
<keyword evidence="3" id="KW-1185">Reference proteome</keyword>